<gene>
    <name evidence="2" type="ORF">EXE58_00920</name>
</gene>
<name>A0A4V1BLV3_9ACTN</name>
<dbReference type="InterPro" id="IPR000182">
    <property type="entry name" value="GNAT_dom"/>
</dbReference>
<dbReference type="Gene3D" id="3.40.630.30">
    <property type="match status" value="1"/>
</dbReference>
<feature type="domain" description="N-acetyltransferase" evidence="1">
    <location>
        <begin position="20"/>
        <end position="190"/>
    </location>
</feature>
<dbReference type="Pfam" id="PF13302">
    <property type="entry name" value="Acetyltransf_3"/>
    <property type="match status" value="1"/>
</dbReference>
<dbReference type="OrthoDB" id="3466127at2"/>
<dbReference type="InterPro" id="IPR051908">
    <property type="entry name" value="Ribosomal_N-acetyltransferase"/>
</dbReference>
<dbReference type="PANTHER" id="PTHR43441">
    <property type="entry name" value="RIBOSOMAL-PROTEIN-SERINE ACETYLTRANSFERASE"/>
    <property type="match status" value="1"/>
</dbReference>
<evidence type="ECO:0000259" key="1">
    <source>
        <dbReference type="PROSITE" id="PS51186"/>
    </source>
</evidence>
<dbReference type="GO" id="GO:0008999">
    <property type="term" value="F:protein-N-terminal-alanine acetyltransferase activity"/>
    <property type="evidence" value="ECO:0007669"/>
    <property type="project" value="TreeGrafter"/>
</dbReference>
<dbReference type="RefSeq" id="WP_135266147.1">
    <property type="nucleotide sequence ID" value="NZ_CP038436.1"/>
</dbReference>
<dbReference type="PROSITE" id="PS51186">
    <property type="entry name" value="GNAT"/>
    <property type="match status" value="1"/>
</dbReference>
<sequence length="217" mass="23734">MSGIVDLFPPFGLRICAGPLELRGITDDVLPELCDLVVGGIHDPDEMPFYFPWTDAPKEELARNTAAYHWRTRAEFSREQWGLHLAVFHDGHLVGTQGLETSDYLVTRTGETGSWLGRQFQGRGIGTAMRQVVCAFAFDHLGAAAITSGAFLDNPASLAVSRKVGYVPNGVRRLKRREGELALNQALLLTPDAFVRGPDELQVSGVEAFRQAIGLDA</sequence>
<accession>A0A4V1BLV3</accession>
<dbReference type="EMBL" id="CP038436">
    <property type="protein sequence ID" value="QBX54172.1"/>
    <property type="molecule type" value="Genomic_DNA"/>
</dbReference>
<dbReference type="GO" id="GO:1990189">
    <property type="term" value="F:protein N-terminal-serine acetyltransferase activity"/>
    <property type="evidence" value="ECO:0007669"/>
    <property type="project" value="TreeGrafter"/>
</dbReference>
<dbReference type="InterPro" id="IPR016181">
    <property type="entry name" value="Acyl_CoA_acyltransferase"/>
</dbReference>
<organism evidence="2 3">
    <name type="scientific">Nocardioides seonyuensis</name>
    <dbReference type="NCBI Taxonomy" id="2518371"/>
    <lineage>
        <taxon>Bacteria</taxon>
        <taxon>Bacillati</taxon>
        <taxon>Actinomycetota</taxon>
        <taxon>Actinomycetes</taxon>
        <taxon>Propionibacteriales</taxon>
        <taxon>Nocardioidaceae</taxon>
        <taxon>Nocardioides</taxon>
    </lineage>
</organism>
<dbReference type="KEGG" id="nsn:EXE58_00920"/>
<keyword evidence="2" id="KW-0808">Transferase</keyword>
<dbReference type="PANTHER" id="PTHR43441:SF11">
    <property type="entry name" value="RIBOSOMAL-PROTEIN-SERINE ACETYLTRANSFERASE"/>
    <property type="match status" value="1"/>
</dbReference>
<dbReference type="Proteomes" id="UP000294853">
    <property type="component" value="Chromosome"/>
</dbReference>
<evidence type="ECO:0000313" key="2">
    <source>
        <dbReference type="EMBL" id="QBX54172.1"/>
    </source>
</evidence>
<dbReference type="SUPFAM" id="SSF55729">
    <property type="entry name" value="Acyl-CoA N-acyltransferases (Nat)"/>
    <property type="match status" value="1"/>
</dbReference>
<dbReference type="AlphaFoldDB" id="A0A4V1BLV3"/>
<protein>
    <submittedName>
        <fullName evidence="2">N-acetyltransferase</fullName>
    </submittedName>
</protein>
<reference evidence="2 3" key="1">
    <citation type="submission" date="2019-03" db="EMBL/GenBank/DDBJ databases">
        <title>Three New Species of Nocardioides, Nocardioides euryhalodurans sp. nov., Nocardioides seonyuensis sp. nov. and Nocardioides eburneoflavus sp. nov. Iolated from Soil.</title>
        <authorList>
            <person name="Roh S.G."/>
            <person name="Lee C."/>
            <person name="Kim M.-K."/>
            <person name="Kim S.B."/>
        </authorList>
    </citation>
    <scope>NUCLEOTIDE SEQUENCE [LARGE SCALE GENOMIC DNA]</scope>
    <source>
        <strain evidence="2 3">MMS17-SY207-3</strain>
    </source>
</reference>
<dbReference type="GO" id="GO:0005737">
    <property type="term" value="C:cytoplasm"/>
    <property type="evidence" value="ECO:0007669"/>
    <property type="project" value="TreeGrafter"/>
</dbReference>
<keyword evidence="3" id="KW-1185">Reference proteome</keyword>
<proteinExistence type="predicted"/>
<evidence type="ECO:0000313" key="3">
    <source>
        <dbReference type="Proteomes" id="UP000294853"/>
    </source>
</evidence>